<gene>
    <name evidence="2" type="ORF">LENED_011664</name>
</gene>
<reference evidence="2 3" key="2">
    <citation type="submission" date="2017-02" db="EMBL/GenBank/DDBJ databases">
        <title>A genome survey and senescence transcriptome analysis in Lentinula edodes.</title>
        <authorList>
            <person name="Sakamoto Y."/>
            <person name="Nakade K."/>
            <person name="Sato S."/>
            <person name="Yoshida Y."/>
            <person name="Miyazaki K."/>
            <person name="Natsume S."/>
            <person name="Konno N."/>
        </authorList>
    </citation>
    <scope>NUCLEOTIDE SEQUENCE [LARGE SCALE GENOMIC DNA]</scope>
    <source>
        <strain evidence="2 3">NBRC 111202</strain>
    </source>
</reference>
<evidence type="ECO:0000313" key="2">
    <source>
        <dbReference type="EMBL" id="GAW09506.1"/>
    </source>
</evidence>
<keyword evidence="2" id="KW-0548">Nucleotidyltransferase</keyword>
<keyword evidence="2" id="KW-0808">Transferase</keyword>
<proteinExistence type="predicted"/>
<sequence>MSTQSSVASNNNTRILTCYRSALLADATRSLSELPFFDSDFSLSRDLDIARGFYQVPISTFRPSSPVSSDSDSDSEYYFSQTPIHPEMPSVFSSVLDETVTYAKWKPCGNGMPGNMSCGKITVETLEAAKRDLRIFLTNNRKLALSNYTLRCLNVWEDPRVSNWIEQNREEFTKLSFEEFFVVVRDRVLDPDWQDSTFRKMRAIRMPDDLQTSISDLAVQLMVLNNLLQGTPRFQSEDSLKMMLIDAADTGLREAYNKEVDDHSSNPLHGIHAKDFHTFTRAFQVLDHGRHHQLLIARQMAEHMIRSRPNSRATTPLAPSTAANTQGRRTANTSGGQNGRLPPLTTNERRLLSENDGCFKCRSFFVKCRTSSSEHEFPLPNGNGYKELTTTNVDTACKLRGTIETNKKPRTGPIAAIGISDAEDDGVVASIMPSAVLGDGTDSEEEVSCPFRISHLRWKCHVAGPKSPFPVIVNSLIDNGAHLALINPDLVCRLGLPRRILKKPEPVCAAFQSGNQSIAPLCQVHAAQR</sequence>
<reference evidence="2 3" key="1">
    <citation type="submission" date="2016-08" db="EMBL/GenBank/DDBJ databases">
        <authorList>
            <consortium name="Lentinula edodes genome sequencing consortium"/>
            <person name="Sakamoto Y."/>
            <person name="Nakade K."/>
            <person name="Sato S."/>
            <person name="Yoshida Y."/>
            <person name="Miyazaki K."/>
            <person name="Natsume S."/>
            <person name="Konno N."/>
        </authorList>
    </citation>
    <scope>NUCLEOTIDE SEQUENCE [LARGE SCALE GENOMIC DNA]</scope>
    <source>
        <strain evidence="2 3">NBRC 111202</strain>
    </source>
</reference>
<evidence type="ECO:0000256" key="1">
    <source>
        <dbReference type="SAM" id="MobiDB-lite"/>
    </source>
</evidence>
<evidence type="ECO:0000313" key="3">
    <source>
        <dbReference type="Proteomes" id="UP000188533"/>
    </source>
</evidence>
<comment type="caution">
    <text evidence="2">The sequence shown here is derived from an EMBL/GenBank/DDBJ whole genome shotgun (WGS) entry which is preliminary data.</text>
</comment>
<name>A0A1Q3EQM4_LENED</name>
<feature type="region of interest" description="Disordered" evidence="1">
    <location>
        <begin position="308"/>
        <end position="345"/>
    </location>
</feature>
<protein>
    <submittedName>
        <fullName evidence="2">Reverse transcriptase-RNase H-integrase</fullName>
    </submittedName>
</protein>
<organism evidence="2 3">
    <name type="scientific">Lentinula edodes</name>
    <name type="common">Shiitake mushroom</name>
    <name type="synonym">Lentinus edodes</name>
    <dbReference type="NCBI Taxonomy" id="5353"/>
    <lineage>
        <taxon>Eukaryota</taxon>
        <taxon>Fungi</taxon>
        <taxon>Dikarya</taxon>
        <taxon>Basidiomycota</taxon>
        <taxon>Agaricomycotina</taxon>
        <taxon>Agaricomycetes</taxon>
        <taxon>Agaricomycetidae</taxon>
        <taxon>Agaricales</taxon>
        <taxon>Marasmiineae</taxon>
        <taxon>Omphalotaceae</taxon>
        <taxon>Lentinula</taxon>
    </lineage>
</organism>
<dbReference type="STRING" id="5353.A0A1Q3EQM4"/>
<dbReference type="GO" id="GO:0003964">
    <property type="term" value="F:RNA-directed DNA polymerase activity"/>
    <property type="evidence" value="ECO:0007669"/>
    <property type="project" value="UniProtKB-KW"/>
</dbReference>
<dbReference type="Proteomes" id="UP000188533">
    <property type="component" value="Unassembled WGS sequence"/>
</dbReference>
<accession>A0A1Q3EQM4</accession>
<dbReference type="EMBL" id="BDGU01001108">
    <property type="protein sequence ID" value="GAW09506.1"/>
    <property type="molecule type" value="Genomic_DNA"/>
</dbReference>
<keyword evidence="2" id="KW-0695">RNA-directed DNA polymerase</keyword>
<keyword evidence="3" id="KW-1185">Reference proteome</keyword>
<dbReference type="AlphaFoldDB" id="A0A1Q3EQM4"/>
<feature type="compositionally biased region" description="Polar residues" evidence="1">
    <location>
        <begin position="308"/>
        <end position="335"/>
    </location>
</feature>